<feature type="transmembrane region" description="Helical" evidence="1">
    <location>
        <begin position="28"/>
        <end position="47"/>
    </location>
</feature>
<proteinExistence type="predicted"/>
<feature type="transmembrane region" description="Helical" evidence="1">
    <location>
        <begin position="115"/>
        <end position="135"/>
    </location>
</feature>
<accession>A0AAW0R558</accession>
<dbReference type="Proteomes" id="UP001392437">
    <property type="component" value="Unassembled WGS sequence"/>
</dbReference>
<feature type="transmembrane region" description="Helical" evidence="1">
    <location>
        <begin position="224"/>
        <end position="246"/>
    </location>
</feature>
<protein>
    <recommendedName>
        <fullName evidence="4">TLC domain-containing protein</fullName>
    </recommendedName>
</protein>
<keyword evidence="1" id="KW-0472">Membrane</keyword>
<evidence type="ECO:0008006" key="4">
    <source>
        <dbReference type="Google" id="ProtNLM"/>
    </source>
</evidence>
<keyword evidence="1" id="KW-1133">Transmembrane helix</keyword>
<comment type="caution">
    <text evidence="2">The sequence shown here is derived from an EMBL/GenBank/DDBJ whole genome shotgun (WGS) entry which is preliminary data.</text>
</comment>
<keyword evidence="3" id="KW-1185">Reference proteome</keyword>
<feature type="transmembrane region" description="Helical" evidence="1">
    <location>
        <begin position="252"/>
        <end position="278"/>
    </location>
</feature>
<name>A0AAW0R558_9PEZI</name>
<gene>
    <name evidence="2" type="ORF">PG999_003963</name>
</gene>
<evidence type="ECO:0000313" key="3">
    <source>
        <dbReference type="Proteomes" id="UP001392437"/>
    </source>
</evidence>
<reference evidence="2 3" key="1">
    <citation type="submission" date="2023-01" db="EMBL/GenBank/DDBJ databases">
        <title>Analysis of 21 Apiospora genomes using comparative genomics revels a genus with tremendous synthesis potential of carbohydrate active enzymes and secondary metabolites.</title>
        <authorList>
            <person name="Sorensen T."/>
        </authorList>
    </citation>
    <scope>NUCLEOTIDE SEQUENCE [LARGE SCALE GENOMIC DNA]</scope>
    <source>
        <strain evidence="2 3">CBS 117206</strain>
    </source>
</reference>
<evidence type="ECO:0000256" key="1">
    <source>
        <dbReference type="SAM" id="Phobius"/>
    </source>
</evidence>
<dbReference type="EMBL" id="JAQQWP010000003">
    <property type="protein sequence ID" value="KAK8124045.1"/>
    <property type="molecule type" value="Genomic_DNA"/>
</dbReference>
<feature type="transmembrane region" description="Helical" evidence="1">
    <location>
        <begin position="179"/>
        <end position="203"/>
    </location>
</feature>
<organism evidence="2 3">
    <name type="scientific">Apiospora kogelbergensis</name>
    <dbReference type="NCBI Taxonomy" id="1337665"/>
    <lineage>
        <taxon>Eukaryota</taxon>
        <taxon>Fungi</taxon>
        <taxon>Dikarya</taxon>
        <taxon>Ascomycota</taxon>
        <taxon>Pezizomycotina</taxon>
        <taxon>Sordariomycetes</taxon>
        <taxon>Xylariomycetidae</taxon>
        <taxon>Amphisphaeriales</taxon>
        <taxon>Apiosporaceae</taxon>
        <taxon>Apiospora</taxon>
    </lineage>
</organism>
<sequence>MDMSAAQNATNMHLPAIDRLPLQAISPAVLPFAPLILVIFSVAYAHLELFMQHVILPRLYGKTFTTQDKDHQSSFVMHHCALAVFIPLLGLSLMPLISILSGLKTFSDPVSDGSGVTFGDFITVSGLAYCGLYVFQMIHQRQCMSFSTLLHHVSLLLVALGTIGMTGDVAKHQSATVSFYIISVWSFFDVVTDIVIHGGLIRYRYVSQQNSNPRERSNIMHALALWRLVACMANLGATVYLLYAAWHKLSTTWAVGVSVGGWIWLFAQLQSAHVMYMISRQVWHDHRKAAAAARAAFDDDEKRLVVGADEEGAPPRSAVLFNDPAYAVLSVGTTLFAYSHASGHVVSRSHLAIVSVGIAVGVAMFLIRYFSHDVASTTLEQAAGGIFARGENKDEVSILSPSQ</sequence>
<feature type="transmembrane region" description="Helical" evidence="1">
    <location>
        <begin position="80"/>
        <end position="103"/>
    </location>
</feature>
<keyword evidence="1" id="KW-0812">Transmembrane</keyword>
<feature type="transmembrane region" description="Helical" evidence="1">
    <location>
        <begin position="147"/>
        <end position="167"/>
    </location>
</feature>
<dbReference type="AlphaFoldDB" id="A0AAW0R558"/>
<feature type="transmembrane region" description="Helical" evidence="1">
    <location>
        <begin position="351"/>
        <end position="370"/>
    </location>
</feature>
<evidence type="ECO:0000313" key="2">
    <source>
        <dbReference type="EMBL" id="KAK8124045.1"/>
    </source>
</evidence>